<keyword evidence="6" id="KW-1185">Reference proteome</keyword>
<accession>A0A365L2W0</accession>
<dbReference type="AlphaFoldDB" id="A0A365L2W0"/>
<dbReference type="HAMAP" id="MF_01867">
    <property type="entry name" value="BshC"/>
    <property type="match status" value="1"/>
</dbReference>
<dbReference type="InterPro" id="IPR055398">
    <property type="entry name" value="Rossmann-like_BshC"/>
</dbReference>
<evidence type="ECO:0000256" key="1">
    <source>
        <dbReference type="ARBA" id="ARBA00022598"/>
    </source>
</evidence>
<feature type="domain" description="Bacillithiol biosynthesis BshC N-terminal Rossmann-like" evidence="3">
    <location>
        <begin position="8"/>
        <end position="377"/>
    </location>
</feature>
<dbReference type="EMBL" id="QLZR01000002">
    <property type="protein sequence ID" value="RAZ79703.1"/>
    <property type="molecule type" value="Genomic_DNA"/>
</dbReference>
<evidence type="ECO:0000259" key="3">
    <source>
        <dbReference type="Pfam" id="PF10079"/>
    </source>
</evidence>
<dbReference type="Pfam" id="PF24850">
    <property type="entry name" value="CC_BshC"/>
    <property type="match status" value="1"/>
</dbReference>
<keyword evidence="1 2" id="KW-0436">Ligase</keyword>
<gene>
    <name evidence="2 5" type="primary">bshC</name>
    <name evidence="5" type="ORF">DP120_07075</name>
</gene>
<organism evidence="5 6">
    <name type="scientific">Planococcus halotolerans</name>
    <dbReference type="NCBI Taxonomy" id="2233542"/>
    <lineage>
        <taxon>Bacteria</taxon>
        <taxon>Bacillati</taxon>
        <taxon>Bacillota</taxon>
        <taxon>Bacilli</taxon>
        <taxon>Bacillales</taxon>
        <taxon>Caryophanaceae</taxon>
        <taxon>Planococcus</taxon>
    </lineage>
</organism>
<dbReference type="NCBIfam" id="TIGR03998">
    <property type="entry name" value="thiol_BshC"/>
    <property type="match status" value="1"/>
</dbReference>
<dbReference type="InterPro" id="IPR011199">
    <property type="entry name" value="Bacillithiol_biosynth_BshC"/>
</dbReference>
<feature type="domain" description="Bacillithiol biosynthesis BshC C-terminal coiled-coil" evidence="4">
    <location>
        <begin position="379"/>
        <end position="539"/>
    </location>
</feature>
<dbReference type="InterPro" id="IPR055399">
    <property type="entry name" value="CC_BshC"/>
</dbReference>
<name>A0A365L2W0_9BACL</name>
<dbReference type="GO" id="GO:0016874">
    <property type="term" value="F:ligase activity"/>
    <property type="evidence" value="ECO:0007669"/>
    <property type="project" value="UniProtKB-UniRule"/>
</dbReference>
<comment type="similarity">
    <text evidence="2">Belongs to the BshC family.</text>
</comment>
<protein>
    <recommendedName>
        <fullName evidence="2">Putative cysteine ligase BshC</fullName>
        <ecNumber evidence="2">6.-.-.-</ecNumber>
    </recommendedName>
</protein>
<evidence type="ECO:0000256" key="2">
    <source>
        <dbReference type="HAMAP-Rule" id="MF_01867"/>
    </source>
</evidence>
<evidence type="ECO:0000259" key="4">
    <source>
        <dbReference type="Pfam" id="PF24850"/>
    </source>
</evidence>
<dbReference type="PIRSF" id="PIRSF012535">
    <property type="entry name" value="UCP012535"/>
    <property type="match status" value="1"/>
</dbReference>
<comment type="function">
    <text evidence="2">Involved in bacillithiol (BSH) biosynthesis. May catalyze the last step of the pathway, the addition of cysteine to glucosamine malate (GlcN-Mal) to generate BSH.</text>
</comment>
<dbReference type="Pfam" id="PF10079">
    <property type="entry name" value="Rossmann-like_BshC"/>
    <property type="match status" value="1"/>
</dbReference>
<comment type="caution">
    <text evidence="5">The sequence shown here is derived from an EMBL/GenBank/DDBJ whole genome shotgun (WGS) entry which is preliminary data.</text>
</comment>
<proteinExistence type="inferred from homology"/>
<dbReference type="EC" id="6.-.-.-" evidence="2"/>
<reference evidence="5 6" key="1">
    <citation type="submission" date="2018-06" db="EMBL/GenBank/DDBJ databases">
        <title>The draft genome sequences of strains SCU63 and S1.</title>
        <authorList>
            <person name="Gan L."/>
        </authorList>
    </citation>
    <scope>NUCLEOTIDE SEQUENCE [LARGE SCALE GENOMIC DNA]</scope>
    <source>
        <strain evidence="5 6">SCU63</strain>
    </source>
</reference>
<evidence type="ECO:0000313" key="6">
    <source>
        <dbReference type="Proteomes" id="UP000251002"/>
    </source>
</evidence>
<evidence type="ECO:0000313" key="5">
    <source>
        <dbReference type="EMBL" id="RAZ79703.1"/>
    </source>
</evidence>
<dbReference type="Proteomes" id="UP000251002">
    <property type="component" value="Unassembled WGS sequence"/>
</dbReference>
<sequence>MKLMEQFVPPSSSLMNDYINGEEDLSRYFSYKPDLASFESRQQTLREHHVDRRQLSSVIRNYMEPYGISEKAEQNLQEFQEGASVVITGQQAGLLTGPLYTIHKAISTIVLAKQAKEQLNTNVVPVFWIAGEDHDLAEVSHLYREINGRVEKLNFPHMEYGKKTASTALLNKEKINDFLKEYFRSLPETAHSKELQELVFGFLETTETYTEFFSSLLNYFFNEEGLLLIDAANPALRTYESEYFKRLISLSPAIAKEVYDTEQELVAAGYTAPLEAEEDAAHIFITVKGERILLKREGDDFTGNNGKVRFSKEELLKIAEQEPEVLSNNVVTRPLMQEMVFPVLAFVGGPGEIAYWSLFKKAFEILGMEMPVIMPRLGMTLVNRKVQMLLEKYGLDFEDVVIERKSQVLKADLLDAVREKDAENLIDELEAKIQDDYSLIKKKIADVSNGLAPLVEKNLQFHLKQLDFLKTKLEDEVILQNSVQFGHFDLIENELLPNGSLQERIYNPFPYLNEYGLDLVGQLLSQNFKYDKNHKIIYF</sequence>